<dbReference type="FunFam" id="3.40.50.720:FF:000245">
    <property type="entry name" value="Short chain dehydrogenase, putative"/>
    <property type="match status" value="1"/>
</dbReference>
<sequence>MTPTRFILRTAPCVSRLLRQQRPTLYAAPQLTRPFSSTVSRHQSGPPDAPTGDSADSAFLRTSKRLSEFSLNKKVVLVSGAARGLGLTQAEALLEAGATVYALDRLPEPSPDFHTIAEKAKSELGTSLNYCQIDVRDVPNLNRIVKEIADKEGRMDGLIAAAGIQQETPALEYTPEDANRMFEVNITGVFMTSQAVAKQMIRFGNGGSIVLIASMSGTVANRGLICPAYNASKAGVIQLARNLASEWGEERIRVNTISPGYIVTAMVEELFKQFPERRTEWPKQNMLQRLSDPREYRGAAVFLVSDASSFMTGADLRMDGGHSSW</sequence>
<keyword evidence="3" id="KW-0560">Oxidoreductase</keyword>
<dbReference type="STRING" id="1231657.A0A1Y2AB92"/>
<dbReference type="InterPro" id="IPR020904">
    <property type="entry name" value="Sc_DH/Rdtase_CS"/>
</dbReference>
<name>A0A1Y2AB92_9PLEO</name>
<dbReference type="PROSITE" id="PS00061">
    <property type="entry name" value="ADH_SHORT"/>
    <property type="match status" value="1"/>
</dbReference>
<dbReference type="PRINTS" id="PR00080">
    <property type="entry name" value="SDRFAMILY"/>
</dbReference>
<dbReference type="GO" id="GO:0016616">
    <property type="term" value="F:oxidoreductase activity, acting on the CH-OH group of donors, NAD or NADP as acceptor"/>
    <property type="evidence" value="ECO:0007669"/>
    <property type="project" value="UniProtKB-ARBA"/>
</dbReference>
<evidence type="ECO:0000256" key="4">
    <source>
        <dbReference type="SAM" id="MobiDB-lite"/>
    </source>
</evidence>
<evidence type="ECO:0000256" key="1">
    <source>
        <dbReference type="ARBA" id="ARBA00006484"/>
    </source>
</evidence>
<dbReference type="Pfam" id="PF13561">
    <property type="entry name" value="adh_short_C2"/>
    <property type="match status" value="1"/>
</dbReference>
<feature type="region of interest" description="Disordered" evidence="4">
    <location>
        <begin position="29"/>
        <end position="56"/>
    </location>
</feature>
<evidence type="ECO:0000256" key="3">
    <source>
        <dbReference type="ARBA" id="ARBA00023002"/>
    </source>
</evidence>
<evidence type="ECO:0000256" key="2">
    <source>
        <dbReference type="ARBA" id="ARBA00022857"/>
    </source>
</evidence>
<dbReference type="AlphaFoldDB" id="A0A1Y2AB92"/>
<dbReference type="InterPro" id="IPR002347">
    <property type="entry name" value="SDR_fam"/>
</dbReference>
<dbReference type="PRINTS" id="PR00081">
    <property type="entry name" value="GDHRDH"/>
</dbReference>
<comment type="caution">
    <text evidence="5">The sequence shown here is derived from an EMBL/GenBank/DDBJ whole genome shotgun (WGS) entry which is preliminary data.</text>
</comment>
<feature type="compositionally biased region" description="Polar residues" evidence="4">
    <location>
        <begin position="33"/>
        <end position="43"/>
    </location>
</feature>
<dbReference type="Gene3D" id="3.40.50.720">
    <property type="entry name" value="NAD(P)-binding Rossmann-like Domain"/>
    <property type="match status" value="1"/>
</dbReference>
<protein>
    <submittedName>
        <fullName evidence="5">Sorbitol-6-phosphate 2-dehydrogenase</fullName>
    </submittedName>
</protein>
<dbReference type="PANTHER" id="PTHR43008:SF4">
    <property type="entry name" value="CHAIN DEHYDROGENASE, PUTATIVE (AFU_ORTHOLOGUE AFUA_4G08710)-RELATED"/>
    <property type="match status" value="1"/>
</dbReference>
<dbReference type="PANTHER" id="PTHR43008">
    <property type="entry name" value="BENZIL REDUCTASE"/>
    <property type="match status" value="1"/>
</dbReference>
<keyword evidence="6" id="KW-1185">Reference proteome</keyword>
<evidence type="ECO:0000313" key="5">
    <source>
        <dbReference type="EMBL" id="ORY19819.1"/>
    </source>
</evidence>
<dbReference type="EMBL" id="MCFA01000001">
    <property type="protein sequence ID" value="ORY19819.1"/>
    <property type="molecule type" value="Genomic_DNA"/>
</dbReference>
<dbReference type="Proteomes" id="UP000193144">
    <property type="component" value="Unassembled WGS sequence"/>
</dbReference>
<reference evidence="5 6" key="1">
    <citation type="submission" date="2016-07" db="EMBL/GenBank/DDBJ databases">
        <title>Pervasive Adenine N6-methylation of Active Genes in Fungi.</title>
        <authorList>
            <consortium name="DOE Joint Genome Institute"/>
            <person name="Mondo S.J."/>
            <person name="Dannebaum R.O."/>
            <person name="Kuo R.C."/>
            <person name="Labutti K."/>
            <person name="Haridas S."/>
            <person name="Kuo A."/>
            <person name="Salamov A."/>
            <person name="Ahrendt S.R."/>
            <person name="Lipzen A."/>
            <person name="Sullivan W."/>
            <person name="Andreopoulos W.B."/>
            <person name="Clum A."/>
            <person name="Lindquist E."/>
            <person name="Daum C."/>
            <person name="Ramamoorthy G.K."/>
            <person name="Gryganskyi A."/>
            <person name="Culley D."/>
            <person name="Magnuson J.K."/>
            <person name="James T.Y."/>
            <person name="O'Malley M.A."/>
            <person name="Stajich J.E."/>
            <person name="Spatafora J.W."/>
            <person name="Visel A."/>
            <person name="Grigoriev I.V."/>
        </authorList>
    </citation>
    <scope>NUCLEOTIDE SEQUENCE [LARGE SCALE GENOMIC DNA]</scope>
    <source>
        <strain evidence="5 6">CBS 115471</strain>
    </source>
</reference>
<comment type="similarity">
    <text evidence="1">Belongs to the short-chain dehydrogenases/reductases (SDR) family.</text>
</comment>
<dbReference type="GO" id="GO:0050664">
    <property type="term" value="F:oxidoreductase activity, acting on NAD(P)H, oxygen as acceptor"/>
    <property type="evidence" value="ECO:0007669"/>
    <property type="project" value="TreeGrafter"/>
</dbReference>
<gene>
    <name evidence="5" type="ORF">BCR34DRAFT_471508</name>
</gene>
<organism evidence="5 6">
    <name type="scientific">Clohesyomyces aquaticus</name>
    <dbReference type="NCBI Taxonomy" id="1231657"/>
    <lineage>
        <taxon>Eukaryota</taxon>
        <taxon>Fungi</taxon>
        <taxon>Dikarya</taxon>
        <taxon>Ascomycota</taxon>
        <taxon>Pezizomycotina</taxon>
        <taxon>Dothideomycetes</taxon>
        <taxon>Pleosporomycetidae</taxon>
        <taxon>Pleosporales</taxon>
        <taxon>Lindgomycetaceae</taxon>
        <taxon>Clohesyomyces</taxon>
    </lineage>
</organism>
<dbReference type="OrthoDB" id="1669814at2759"/>
<dbReference type="SUPFAM" id="SSF51735">
    <property type="entry name" value="NAD(P)-binding Rossmann-fold domains"/>
    <property type="match status" value="1"/>
</dbReference>
<keyword evidence="2" id="KW-0521">NADP</keyword>
<evidence type="ECO:0000313" key="6">
    <source>
        <dbReference type="Proteomes" id="UP000193144"/>
    </source>
</evidence>
<dbReference type="InterPro" id="IPR036291">
    <property type="entry name" value="NAD(P)-bd_dom_sf"/>
</dbReference>
<proteinExistence type="inferred from homology"/>
<accession>A0A1Y2AB92</accession>